<dbReference type="EMBL" id="CP096659">
    <property type="protein sequence ID" value="UPV73840.1"/>
    <property type="molecule type" value="Genomic_DNA"/>
</dbReference>
<proteinExistence type="predicted"/>
<evidence type="ECO:0000313" key="1">
    <source>
        <dbReference type="EMBL" id="UPV73840.1"/>
    </source>
</evidence>
<sequence>MTRRAVAGVSLAVLLVLGGCTGFLSGPVTFSATEATVSDAALEDTGYQHNSTEKMEVSRTFSAAGQSKEVGVTNWISEYHQRVGLPGVGQQKVAVFATFTSPKVEILGKSFNPLEKYDDRQLAQQFTSQLDSVSGVRQVSSQNRTMLGKTTEVSKFEASVTTATGIEFDAYLHVTKVEHQGDFVVAVGVYPQKLPGQEQKVYRLIRGVQHGE</sequence>
<evidence type="ECO:0000313" key="2">
    <source>
        <dbReference type="Proteomes" id="UP000830729"/>
    </source>
</evidence>
<dbReference type="InterPro" id="IPR045396">
    <property type="entry name" value="DUF6517"/>
</dbReference>
<keyword evidence="2" id="KW-1185">Reference proteome</keyword>
<name>A0A8U0HS75_9EURY</name>
<organism evidence="1 2">
    <name type="scientific">Halorussus limi</name>
    <dbReference type="NCBI Taxonomy" id="2938695"/>
    <lineage>
        <taxon>Archaea</taxon>
        <taxon>Methanobacteriati</taxon>
        <taxon>Methanobacteriota</taxon>
        <taxon>Stenosarchaea group</taxon>
        <taxon>Halobacteria</taxon>
        <taxon>Halobacteriales</taxon>
        <taxon>Haladaptataceae</taxon>
        <taxon>Halorussus</taxon>
    </lineage>
</organism>
<dbReference type="Pfam" id="PF20127">
    <property type="entry name" value="DUF6517"/>
    <property type="match status" value="1"/>
</dbReference>
<dbReference type="Proteomes" id="UP000830729">
    <property type="component" value="Chromosome"/>
</dbReference>
<dbReference type="KEGG" id="halx:M0R89_15000"/>
<dbReference type="RefSeq" id="WP_248649890.1">
    <property type="nucleotide sequence ID" value="NZ_CP096659.1"/>
</dbReference>
<accession>A0A8U0HS75</accession>
<gene>
    <name evidence="1" type="ORF">M0R89_15000</name>
</gene>
<dbReference type="PROSITE" id="PS51257">
    <property type="entry name" value="PROKAR_LIPOPROTEIN"/>
    <property type="match status" value="1"/>
</dbReference>
<dbReference type="AlphaFoldDB" id="A0A8U0HS75"/>
<dbReference type="GeneID" id="72186533"/>
<reference evidence="1 2" key="1">
    <citation type="submission" date="2022-04" db="EMBL/GenBank/DDBJ databases">
        <title>Diverse halophilic archaea isolated from saline environments.</title>
        <authorList>
            <person name="Cui H.-L."/>
        </authorList>
    </citation>
    <scope>NUCLEOTIDE SEQUENCE [LARGE SCALE GENOMIC DNA]</scope>
    <source>
        <strain evidence="1 2">XZYJT49</strain>
    </source>
</reference>
<protein>
    <submittedName>
        <fullName evidence="1">DUF6517 family protein</fullName>
    </submittedName>
</protein>